<keyword evidence="6" id="KW-1185">Reference proteome</keyword>
<dbReference type="PANTHER" id="PTHR43248">
    <property type="entry name" value="2-SUCCINYL-6-HYDROXY-2,4-CYCLOHEXADIENE-1-CARBOXYLATE SYNTHASE"/>
    <property type="match status" value="1"/>
</dbReference>
<evidence type="ECO:0000259" key="4">
    <source>
        <dbReference type="Pfam" id="PF00561"/>
    </source>
</evidence>
<feature type="domain" description="AB hydrolase-1" evidence="4">
    <location>
        <begin position="92"/>
        <end position="230"/>
    </location>
</feature>
<dbReference type="Gene3D" id="3.40.50.1820">
    <property type="entry name" value="alpha/beta hydrolase"/>
    <property type="match status" value="1"/>
</dbReference>
<sequence length="446" mass="48881">MRYTISHVALSLLAPLALASPFAPRNETWPIVYDFLDITPTVGLRWTSCYDNFTCARLEVPLDYTNPSLGTTAIAYIRKPATSKSVDEAESILFNPGGPGDSGVAAILDQGDLLASYVGPDYNLIGFDPRGVNNSGPSKSNDSKADSFELTGGFGDWCSRVHANDSAKYANTPAVARDMLNFAERNAEARGQSVADAKVWYWGISYGTILGSTFSALFPDRVGRVILDSVVDGENYYDGKWTTGLLDADKAAESFGDYCHAAGPEHCAFYFDNPEKIMSQIKATLENLRTLPAIVTDPNVTDSPRLVTYEDLASLIFSSLYTPYEFFPYLAQVLHDLQSRNGSSLFQAIQIASPTALYYGGLILCQDAAGRYNLSTPEKWEHHIDIIRQTSQWGVDAFASVPLLCRQMNIVPPNSQQFHGYPSANRTNFPILFIGNKIDPVAPVRG</sequence>
<keyword evidence="2" id="KW-0378">Hydrolase</keyword>
<feature type="chain" id="PRO_5025388029" description="AB hydrolase-1 domain-containing protein" evidence="3">
    <location>
        <begin position="20"/>
        <end position="446"/>
    </location>
</feature>
<gene>
    <name evidence="5" type="ORF">BDV96DRAFT_614719</name>
</gene>
<dbReference type="PANTHER" id="PTHR43248:SF25">
    <property type="entry name" value="AB HYDROLASE-1 DOMAIN-CONTAINING PROTEIN-RELATED"/>
    <property type="match status" value="1"/>
</dbReference>
<dbReference type="OrthoDB" id="425534at2759"/>
<reference evidence="5" key="1">
    <citation type="journal article" date="2020" name="Stud. Mycol.">
        <title>101 Dothideomycetes genomes: a test case for predicting lifestyles and emergence of pathogens.</title>
        <authorList>
            <person name="Haridas S."/>
            <person name="Albert R."/>
            <person name="Binder M."/>
            <person name="Bloem J."/>
            <person name="Labutti K."/>
            <person name="Salamov A."/>
            <person name="Andreopoulos B."/>
            <person name="Baker S."/>
            <person name="Barry K."/>
            <person name="Bills G."/>
            <person name="Bluhm B."/>
            <person name="Cannon C."/>
            <person name="Castanera R."/>
            <person name="Culley D."/>
            <person name="Daum C."/>
            <person name="Ezra D."/>
            <person name="Gonzalez J."/>
            <person name="Henrissat B."/>
            <person name="Kuo A."/>
            <person name="Liang C."/>
            <person name="Lipzen A."/>
            <person name="Lutzoni F."/>
            <person name="Magnuson J."/>
            <person name="Mondo S."/>
            <person name="Nolan M."/>
            <person name="Ohm R."/>
            <person name="Pangilinan J."/>
            <person name="Park H.-J."/>
            <person name="Ramirez L."/>
            <person name="Alfaro M."/>
            <person name="Sun H."/>
            <person name="Tritt A."/>
            <person name="Yoshinaga Y."/>
            <person name="Zwiers L.-H."/>
            <person name="Turgeon B."/>
            <person name="Goodwin S."/>
            <person name="Spatafora J."/>
            <person name="Crous P."/>
            <person name="Grigoriev I."/>
        </authorList>
    </citation>
    <scope>NUCLEOTIDE SEQUENCE</scope>
    <source>
        <strain evidence="5">CBS 627.86</strain>
    </source>
</reference>
<evidence type="ECO:0000256" key="3">
    <source>
        <dbReference type="SAM" id="SignalP"/>
    </source>
</evidence>
<evidence type="ECO:0000256" key="1">
    <source>
        <dbReference type="ARBA" id="ARBA00010088"/>
    </source>
</evidence>
<protein>
    <recommendedName>
        <fullName evidence="4">AB hydrolase-1 domain-containing protein</fullName>
    </recommendedName>
</protein>
<evidence type="ECO:0000313" key="6">
    <source>
        <dbReference type="Proteomes" id="UP000799770"/>
    </source>
</evidence>
<proteinExistence type="inferred from homology"/>
<evidence type="ECO:0000313" key="5">
    <source>
        <dbReference type="EMBL" id="KAF2111377.1"/>
    </source>
</evidence>
<dbReference type="Pfam" id="PF00561">
    <property type="entry name" value="Abhydrolase_1"/>
    <property type="match status" value="1"/>
</dbReference>
<keyword evidence="3" id="KW-0732">Signal</keyword>
<organism evidence="5 6">
    <name type="scientific">Lophiotrema nucula</name>
    <dbReference type="NCBI Taxonomy" id="690887"/>
    <lineage>
        <taxon>Eukaryota</taxon>
        <taxon>Fungi</taxon>
        <taxon>Dikarya</taxon>
        <taxon>Ascomycota</taxon>
        <taxon>Pezizomycotina</taxon>
        <taxon>Dothideomycetes</taxon>
        <taxon>Pleosporomycetidae</taxon>
        <taxon>Pleosporales</taxon>
        <taxon>Lophiotremataceae</taxon>
        <taxon>Lophiotrema</taxon>
    </lineage>
</organism>
<dbReference type="InterPro" id="IPR000073">
    <property type="entry name" value="AB_hydrolase_1"/>
</dbReference>
<accession>A0A6A5YXQ3</accession>
<dbReference type="InterPro" id="IPR029058">
    <property type="entry name" value="AB_hydrolase_fold"/>
</dbReference>
<dbReference type="InterPro" id="IPR051601">
    <property type="entry name" value="Serine_prot/Carboxylest_S33"/>
</dbReference>
<feature type="signal peptide" evidence="3">
    <location>
        <begin position="1"/>
        <end position="19"/>
    </location>
</feature>
<comment type="similarity">
    <text evidence="1">Belongs to the peptidase S33 family.</text>
</comment>
<dbReference type="GO" id="GO:0016787">
    <property type="term" value="F:hydrolase activity"/>
    <property type="evidence" value="ECO:0007669"/>
    <property type="project" value="UniProtKB-KW"/>
</dbReference>
<name>A0A6A5YXQ3_9PLEO</name>
<dbReference type="SUPFAM" id="SSF53474">
    <property type="entry name" value="alpha/beta-Hydrolases"/>
    <property type="match status" value="1"/>
</dbReference>
<evidence type="ECO:0000256" key="2">
    <source>
        <dbReference type="ARBA" id="ARBA00022801"/>
    </source>
</evidence>
<dbReference type="Proteomes" id="UP000799770">
    <property type="component" value="Unassembled WGS sequence"/>
</dbReference>
<dbReference type="AlphaFoldDB" id="A0A6A5YXQ3"/>
<dbReference type="EMBL" id="ML977334">
    <property type="protein sequence ID" value="KAF2111377.1"/>
    <property type="molecule type" value="Genomic_DNA"/>
</dbReference>